<dbReference type="AlphaFoldDB" id="A0A1H1PF31"/>
<gene>
    <name evidence="2" type="ORF">SAMN04489717_1621</name>
</gene>
<name>A0A1H1PF31_9ACTN</name>
<feature type="region of interest" description="Disordered" evidence="1">
    <location>
        <begin position="319"/>
        <end position="366"/>
    </location>
</feature>
<dbReference type="RefSeq" id="WP_092652015.1">
    <property type="nucleotide sequence ID" value="NZ_LT629732.1"/>
</dbReference>
<sequence length="366" mass="39659">MGWKATDLTTPVTPPAFADPTANAAGGTQRIFFEAMRCRVPLPPWFTDLASYYFPAENSQHLDYRSGGHVHEILFDENGWSTHDLSSDASARVPVLEGPSAMEFEGLQQAFYRGLDSHVHELWWDIAGWHHRDLTALTGGPLVHASGPACYGFLSQSTQHVVYVASGQITGGHVHELWRDSHGGWHHGGSLTGITGAPLGDGQPTGYAYEAQYTQHVHYRGVDGRVHELRWGTDTNGWHYWGSPSDLAGAPAASSDPRGYVFAPQDTQHVVYTGVDGHVHELWWDGAWHHNDLTAATGAPISGSAPIGYPSISCATPSMSCTTPTTTTSSSSPGRPWRRTRRRSPALPGTNDPTSWGSAMPGSTSR</sequence>
<feature type="compositionally biased region" description="Polar residues" evidence="1">
    <location>
        <begin position="351"/>
        <end position="366"/>
    </location>
</feature>
<dbReference type="STRING" id="117157.SAMN04489717_1621"/>
<dbReference type="Gene3D" id="2.120.10.70">
    <property type="entry name" value="Fucose-specific lectin"/>
    <property type="match status" value="2"/>
</dbReference>
<accession>A0A1H1PF31</accession>
<dbReference type="EMBL" id="LT629732">
    <property type="protein sequence ID" value="SDS09908.1"/>
    <property type="molecule type" value="Genomic_DNA"/>
</dbReference>
<dbReference type="SUPFAM" id="SSF89372">
    <property type="entry name" value="Fucose-specific lectin"/>
    <property type="match status" value="1"/>
</dbReference>
<organism evidence="2 3">
    <name type="scientific">Actinopolymorpha singaporensis</name>
    <dbReference type="NCBI Taxonomy" id="117157"/>
    <lineage>
        <taxon>Bacteria</taxon>
        <taxon>Bacillati</taxon>
        <taxon>Actinomycetota</taxon>
        <taxon>Actinomycetes</taxon>
        <taxon>Propionibacteriales</taxon>
        <taxon>Actinopolymorphaceae</taxon>
        <taxon>Actinopolymorpha</taxon>
    </lineage>
</organism>
<evidence type="ECO:0008006" key="4">
    <source>
        <dbReference type="Google" id="ProtNLM"/>
    </source>
</evidence>
<proteinExistence type="predicted"/>
<evidence type="ECO:0000256" key="1">
    <source>
        <dbReference type="SAM" id="MobiDB-lite"/>
    </source>
</evidence>
<keyword evidence="3" id="KW-1185">Reference proteome</keyword>
<dbReference type="Proteomes" id="UP000198983">
    <property type="component" value="Chromosome I"/>
</dbReference>
<dbReference type="OrthoDB" id="9798386at2"/>
<evidence type="ECO:0000313" key="2">
    <source>
        <dbReference type="EMBL" id="SDS09908.1"/>
    </source>
</evidence>
<reference evidence="2 3" key="1">
    <citation type="submission" date="2016-10" db="EMBL/GenBank/DDBJ databases">
        <authorList>
            <person name="de Groot N.N."/>
        </authorList>
    </citation>
    <scope>NUCLEOTIDE SEQUENCE [LARGE SCALE GENOMIC DNA]</scope>
    <source>
        <strain evidence="2 3">DSM 22024</strain>
    </source>
</reference>
<evidence type="ECO:0000313" key="3">
    <source>
        <dbReference type="Proteomes" id="UP000198983"/>
    </source>
</evidence>
<feature type="compositionally biased region" description="Low complexity" evidence="1">
    <location>
        <begin position="319"/>
        <end position="335"/>
    </location>
</feature>
<protein>
    <recommendedName>
        <fullName evidence="4">Tachylectin</fullName>
    </recommendedName>
</protein>